<dbReference type="SUPFAM" id="SSF53822">
    <property type="entry name" value="Periplasmic binding protein-like I"/>
    <property type="match status" value="1"/>
</dbReference>
<reference evidence="6" key="1">
    <citation type="journal article" date="2019" name="Int. J. Syst. Evol. Microbiol.">
        <title>The Global Catalogue of Microorganisms (GCM) 10K type strain sequencing project: providing services to taxonomists for standard genome sequencing and annotation.</title>
        <authorList>
            <consortium name="The Broad Institute Genomics Platform"/>
            <consortium name="The Broad Institute Genome Sequencing Center for Infectious Disease"/>
            <person name="Wu L."/>
            <person name="Ma J."/>
        </authorList>
    </citation>
    <scope>NUCLEOTIDE SEQUENCE [LARGE SCALE GENOMIC DNA]</scope>
    <source>
        <strain evidence="6">JCM 16540</strain>
    </source>
</reference>
<keyword evidence="3" id="KW-0804">Transcription</keyword>
<evidence type="ECO:0000313" key="5">
    <source>
        <dbReference type="EMBL" id="GAA3569439.1"/>
    </source>
</evidence>
<dbReference type="Gene3D" id="3.40.50.2300">
    <property type="match status" value="2"/>
</dbReference>
<organism evidence="5 6">
    <name type="scientific">Microlunatus spumicola</name>
    <dbReference type="NCBI Taxonomy" id="81499"/>
    <lineage>
        <taxon>Bacteria</taxon>
        <taxon>Bacillati</taxon>
        <taxon>Actinomycetota</taxon>
        <taxon>Actinomycetes</taxon>
        <taxon>Propionibacteriales</taxon>
        <taxon>Propionibacteriaceae</taxon>
        <taxon>Microlunatus</taxon>
    </lineage>
</organism>
<sequence>MTSSTPRVRTSPTIFDVARLAGVSHQTVSRVINNHASVRESTRLRVQQAVDQLSYRPNAAARAMVGARSRNIGLITTGSSDYGPSSTVLGLLSAARAADYSVSLATAVDTEPESVQAAVGLVLGQHVEALVVVASRARILDALAGLRLRVPVVVIESSGRTSPSLSIDQYAGARTATEHLIALGHRDIVHVAGPGDSMDATERLRGWRDTMAEHGLVAPRALEGDWTPGSGYRIGQQLTQHGRRFTALFVANDQMSLGCVHALAERGIRVPEDVSVVGFDDIPEAEHFAPPLTTMRQDFRQLGTDILTTVLDVVEDRQVEPVARLTPTLVVRRSTRRRD</sequence>
<name>A0ABP6XNC2_9ACTN</name>
<dbReference type="EMBL" id="BAAAYR010000004">
    <property type="protein sequence ID" value="GAA3569439.1"/>
    <property type="molecule type" value="Genomic_DNA"/>
</dbReference>
<gene>
    <name evidence="5" type="ORF">GCM10022197_27190</name>
</gene>
<evidence type="ECO:0000256" key="2">
    <source>
        <dbReference type="ARBA" id="ARBA00023125"/>
    </source>
</evidence>
<dbReference type="InterPro" id="IPR046335">
    <property type="entry name" value="LacI/GalR-like_sensor"/>
</dbReference>
<comment type="caution">
    <text evidence="5">The sequence shown here is derived from an EMBL/GenBank/DDBJ whole genome shotgun (WGS) entry which is preliminary data.</text>
</comment>
<protein>
    <submittedName>
        <fullName evidence="5">LacI family DNA-binding transcriptional regulator</fullName>
    </submittedName>
</protein>
<dbReference type="PANTHER" id="PTHR30146:SF109">
    <property type="entry name" value="HTH-TYPE TRANSCRIPTIONAL REGULATOR GALS"/>
    <property type="match status" value="1"/>
</dbReference>
<proteinExistence type="predicted"/>
<dbReference type="Pfam" id="PF13377">
    <property type="entry name" value="Peripla_BP_3"/>
    <property type="match status" value="1"/>
</dbReference>
<dbReference type="SMART" id="SM00354">
    <property type="entry name" value="HTH_LACI"/>
    <property type="match status" value="1"/>
</dbReference>
<dbReference type="Proteomes" id="UP001500767">
    <property type="component" value="Unassembled WGS sequence"/>
</dbReference>
<evidence type="ECO:0000313" key="6">
    <source>
        <dbReference type="Proteomes" id="UP001500767"/>
    </source>
</evidence>
<dbReference type="InterPro" id="IPR028082">
    <property type="entry name" value="Peripla_BP_I"/>
</dbReference>
<dbReference type="PROSITE" id="PS00356">
    <property type="entry name" value="HTH_LACI_1"/>
    <property type="match status" value="1"/>
</dbReference>
<accession>A0ABP6XNC2</accession>
<dbReference type="Pfam" id="PF00356">
    <property type="entry name" value="LacI"/>
    <property type="match status" value="1"/>
</dbReference>
<keyword evidence="2 5" id="KW-0238">DNA-binding</keyword>
<dbReference type="PROSITE" id="PS50932">
    <property type="entry name" value="HTH_LACI_2"/>
    <property type="match status" value="1"/>
</dbReference>
<feature type="domain" description="HTH lacI-type" evidence="4">
    <location>
        <begin position="12"/>
        <end position="66"/>
    </location>
</feature>
<evidence type="ECO:0000256" key="3">
    <source>
        <dbReference type="ARBA" id="ARBA00023163"/>
    </source>
</evidence>
<dbReference type="RefSeq" id="WP_204913190.1">
    <property type="nucleotide sequence ID" value="NZ_BAAAYR010000004.1"/>
</dbReference>
<dbReference type="PRINTS" id="PR00036">
    <property type="entry name" value="HTHLACI"/>
</dbReference>
<dbReference type="SUPFAM" id="SSF47413">
    <property type="entry name" value="lambda repressor-like DNA-binding domains"/>
    <property type="match status" value="1"/>
</dbReference>
<dbReference type="InterPro" id="IPR010982">
    <property type="entry name" value="Lambda_DNA-bd_dom_sf"/>
</dbReference>
<dbReference type="CDD" id="cd01574">
    <property type="entry name" value="PBP1_LacI"/>
    <property type="match status" value="1"/>
</dbReference>
<dbReference type="PANTHER" id="PTHR30146">
    <property type="entry name" value="LACI-RELATED TRANSCRIPTIONAL REPRESSOR"/>
    <property type="match status" value="1"/>
</dbReference>
<keyword evidence="1" id="KW-0805">Transcription regulation</keyword>
<evidence type="ECO:0000256" key="1">
    <source>
        <dbReference type="ARBA" id="ARBA00023015"/>
    </source>
</evidence>
<evidence type="ECO:0000259" key="4">
    <source>
        <dbReference type="PROSITE" id="PS50932"/>
    </source>
</evidence>
<dbReference type="Gene3D" id="1.10.260.40">
    <property type="entry name" value="lambda repressor-like DNA-binding domains"/>
    <property type="match status" value="1"/>
</dbReference>
<keyword evidence="6" id="KW-1185">Reference proteome</keyword>
<dbReference type="CDD" id="cd01392">
    <property type="entry name" value="HTH_LacI"/>
    <property type="match status" value="1"/>
</dbReference>
<dbReference type="GO" id="GO:0003677">
    <property type="term" value="F:DNA binding"/>
    <property type="evidence" value="ECO:0007669"/>
    <property type="project" value="UniProtKB-KW"/>
</dbReference>
<dbReference type="InterPro" id="IPR000843">
    <property type="entry name" value="HTH_LacI"/>
</dbReference>